<comment type="similarity">
    <text evidence="3 8">Belongs to the PP2C family.</text>
</comment>
<evidence type="ECO:0000313" key="11">
    <source>
        <dbReference type="RefSeq" id="XP_021835397.1"/>
    </source>
</evidence>
<reference evidence="11" key="2">
    <citation type="submission" date="2025-08" db="UniProtKB">
        <authorList>
            <consortium name="RefSeq"/>
        </authorList>
    </citation>
    <scope>IDENTIFICATION</scope>
    <source>
        <tissue evidence="11">Leaf</tissue>
    </source>
</reference>
<dbReference type="PANTHER" id="PTHR12320:SF83">
    <property type="entry name" value="PROTEIN PHOSPHATASE 2C 55-RELATED"/>
    <property type="match status" value="1"/>
</dbReference>
<evidence type="ECO:0000256" key="3">
    <source>
        <dbReference type="ARBA" id="ARBA00006702"/>
    </source>
</evidence>
<dbReference type="EC" id="3.1.3.16" evidence="8"/>
<evidence type="ECO:0000256" key="2">
    <source>
        <dbReference type="ARBA" id="ARBA00001946"/>
    </source>
</evidence>
<dbReference type="InterPro" id="IPR036457">
    <property type="entry name" value="PPM-type-like_dom_sf"/>
</dbReference>
<comment type="cofactor">
    <cofactor evidence="1 8">
        <name>Mn(2+)</name>
        <dbReference type="ChEBI" id="CHEBI:29035"/>
    </cofactor>
</comment>
<keyword evidence="10" id="KW-1185">Reference proteome</keyword>
<keyword evidence="4 8" id="KW-0479">Metal-binding</keyword>
<dbReference type="FunFam" id="3.60.40.10:FF:000138">
    <property type="entry name" value="5-azacytidine resistance protein azr1"/>
    <property type="match status" value="1"/>
</dbReference>
<evidence type="ECO:0000259" key="9">
    <source>
        <dbReference type="PROSITE" id="PS51746"/>
    </source>
</evidence>
<proteinExistence type="inferred from homology"/>
<comment type="cofactor">
    <cofactor evidence="2 8">
        <name>Mg(2+)</name>
        <dbReference type="ChEBI" id="CHEBI:18420"/>
    </cofactor>
</comment>
<evidence type="ECO:0000256" key="7">
    <source>
        <dbReference type="ARBA" id="ARBA00023211"/>
    </source>
</evidence>
<dbReference type="SUPFAM" id="SSF81606">
    <property type="entry name" value="PP2C-like"/>
    <property type="match status" value="1"/>
</dbReference>
<evidence type="ECO:0000256" key="4">
    <source>
        <dbReference type="ARBA" id="ARBA00022723"/>
    </source>
</evidence>
<dbReference type="RefSeq" id="XP_021835397.1">
    <property type="nucleotide sequence ID" value="XM_021979705.2"/>
</dbReference>
<organism evidence="10 11">
    <name type="scientific">Spinacia oleracea</name>
    <name type="common">Spinach</name>
    <dbReference type="NCBI Taxonomy" id="3562"/>
    <lineage>
        <taxon>Eukaryota</taxon>
        <taxon>Viridiplantae</taxon>
        <taxon>Streptophyta</taxon>
        <taxon>Embryophyta</taxon>
        <taxon>Tracheophyta</taxon>
        <taxon>Spermatophyta</taxon>
        <taxon>Magnoliopsida</taxon>
        <taxon>eudicotyledons</taxon>
        <taxon>Gunneridae</taxon>
        <taxon>Pentapetalae</taxon>
        <taxon>Caryophyllales</taxon>
        <taxon>Chenopodiaceae</taxon>
        <taxon>Chenopodioideae</taxon>
        <taxon>Anserineae</taxon>
        <taxon>Spinacia</taxon>
    </lineage>
</organism>
<comment type="catalytic activity">
    <reaction evidence="8">
        <text>O-phospho-L-threonyl-[protein] + H2O = L-threonyl-[protein] + phosphate</text>
        <dbReference type="Rhea" id="RHEA:47004"/>
        <dbReference type="Rhea" id="RHEA-COMP:11060"/>
        <dbReference type="Rhea" id="RHEA-COMP:11605"/>
        <dbReference type="ChEBI" id="CHEBI:15377"/>
        <dbReference type="ChEBI" id="CHEBI:30013"/>
        <dbReference type="ChEBI" id="CHEBI:43474"/>
        <dbReference type="ChEBI" id="CHEBI:61977"/>
        <dbReference type="EC" id="3.1.3.16"/>
    </reaction>
</comment>
<accession>A0A9R0HR53</accession>
<evidence type="ECO:0000313" key="10">
    <source>
        <dbReference type="Proteomes" id="UP000813463"/>
    </source>
</evidence>
<name>A0A9R0HR53_SPIOL</name>
<protein>
    <recommendedName>
        <fullName evidence="8">Protein phosphatase</fullName>
        <ecNumber evidence="8">3.1.3.16</ecNumber>
    </recommendedName>
</protein>
<reference evidence="10" key="1">
    <citation type="journal article" date="2021" name="Nat. Commun.">
        <title>Genomic analyses provide insights into spinach domestication and the genetic basis of agronomic traits.</title>
        <authorList>
            <person name="Cai X."/>
            <person name="Sun X."/>
            <person name="Xu C."/>
            <person name="Sun H."/>
            <person name="Wang X."/>
            <person name="Ge C."/>
            <person name="Zhang Z."/>
            <person name="Wang Q."/>
            <person name="Fei Z."/>
            <person name="Jiao C."/>
            <person name="Wang Q."/>
        </authorList>
    </citation>
    <scope>NUCLEOTIDE SEQUENCE [LARGE SCALE GENOMIC DNA]</scope>
    <source>
        <strain evidence="10">cv. Varoflay</strain>
    </source>
</reference>
<dbReference type="SMART" id="SM00331">
    <property type="entry name" value="PP2C_SIG"/>
    <property type="match status" value="1"/>
</dbReference>
<dbReference type="OrthoDB" id="60843at2759"/>
<dbReference type="AlphaFoldDB" id="A0A9R0HR53"/>
<keyword evidence="6 8" id="KW-0460">Magnesium</keyword>
<dbReference type="SMART" id="SM00332">
    <property type="entry name" value="PP2Cc"/>
    <property type="match status" value="1"/>
</dbReference>
<evidence type="ECO:0000256" key="5">
    <source>
        <dbReference type="ARBA" id="ARBA00022801"/>
    </source>
</evidence>
<sequence length="456" mass="48444">MQLVSLSKLNTACSSSLRRVLSGRVKSREQGNLVAHLSFEGQNLNQNCNSVRYYSSYQINKYLVNSTAASLCCRVIRKPMATSGSSHVVSGDVFVDNLFMGCGNNVIDFAKPAGVFFGCRSVSSCGKATIGLRNKDVRFTSLAIPGIAYKSWESKKFLGQSLRLYRASPSASYSDGAAAADIPFDISATVENPADTPACKNVGQKTLKLHSGSCYLPHPDKVATGGEDAHFICEEKRVIGVADGVGGWADVGVDAGIYARLLMSNSMIAIQENSKDGVNPAIILEKAHADTDVMGSSTACIIALTDQGIHAINLGDSGFIVIRDGTTVFRSPVQQYGFNFPYQLASTSAGGDLPSSGQVFTFPVASGDVIVAGTDGLFDNLYDNEITTLVVQAKRSGLESQATAENIASLAQQRALDKHRQTPFAAAAHDAGFRYVGGKLDDITVVVSYITGENNQ</sequence>
<dbReference type="GO" id="GO:0046872">
    <property type="term" value="F:metal ion binding"/>
    <property type="evidence" value="ECO:0007669"/>
    <property type="project" value="UniProtKB-UniRule"/>
</dbReference>
<dbReference type="GeneID" id="110775100"/>
<dbReference type="GO" id="GO:0004722">
    <property type="term" value="F:protein serine/threonine phosphatase activity"/>
    <property type="evidence" value="ECO:0000318"/>
    <property type="project" value="GO_Central"/>
</dbReference>
<dbReference type="PANTHER" id="PTHR12320">
    <property type="entry name" value="PROTEIN PHOSPHATASE 2C"/>
    <property type="match status" value="1"/>
</dbReference>
<comment type="catalytic activity">
    <reaction evidence="8">
        <text>O-phospho-L-seryl-[protein] + H2O = L-seryl-[protein] + phosphate</text>
        <dbReference type="Rhea" id="RHEA:20629"/>
        <dbReference type="Rhea" id="RHEA-COMP:9863"/>
        <dbReference type="Rhea" id="RHEA-COMP:11604"/>
        <dbReference type="ChEBI" id="CHEBI:15377"/>
        <dbReference type="ChEBI" id="CHEBI:29999"/>
        <dbReference type="ChEBI" id="CHEBI:43474"/>
        <dbReference type="ChEBI" id="CHEBI:83421"/>
        <dbReference type="EC" id="3.1.3.16"/>
    </reaction>
</comment>
<dbReference type="KEGG" id="soe:110775100"/>
<evidence type="ECO:0000256" key="6">
    <source>
        <dbReference type="ARBA" id="ARBA00022842"/>
    </source>
</evidence>
<evidence type="ECO:0000256" key="1">
    <source>
        <dbReference type="ARBA" id="ARBA00001936"/>
    </source>
</evidence>
<feature type="domain" description="PPM-type phosphatase" evidence="9">
    <location>
        <begin position="213"/>
        <end position="450"/>
    </location>
</feature>
<gene>
    <name evidence="11" type="primary">LOC110775100</name>
</gene>
<keyword evidence="5 8" id="KW-0378">Hydrolase</keyword>
<keyword evidence="7 8" id="KW-0464">Manganese</keyword>
<dbReference type="Gene3D" id="3.60.40.10">
    <property type="entry name" value="PPM-type phosphatase domain"/>
    <property type="match status" value="1"/>
</dbReference>
<dbReference type="InterPro" id="IPR039123">
    <property type="entry name" value="PPTC7"/>
</dbReference>
<dbReference type="PROSITE" id="PS51746">
    <property type="entry name" value="PPM_2"/>
    <property type="match status" value="1"/>
</dbReference>
<dbReference type="Proteomes" id="UP000813463">
    <property type="component" value="Chromosome 3"/>
</dbReference>
<keyword evidence="8" id="KW-0904">Protein phosphatase</keyword>
<dbReference type="InterPro" id="IPR001932">
    <property type="entry name" value="PPM-type_phosphatase-like_dom"/>
</dbReference>
<evidence type="ECO:0000256" key="8">
    <source>
        <dbReference type="RuleBase" id="RU366020"/>
    </source>
</evidence>